<sequence length="164" mass="18870">MLKEVANLKGMVVSGYETTFISNIQFAVWEEVARQHYYSNKHNFDSCSLLEDVESHPDGLLCVQKQLLRDISGNNNLIISNVYEGALQLEKVIQMNKVLIVVDNIDDKDKLSTLFGTKVFPRTQSKIIITTRLLKIDKWFGTMSWKCYVHEVELLILWRKSASS</sequence>
<name>A0ACB9BVC0_9ASTR</name>
<proteinExistence type="predicted"/>
<gene>
    <name evidence="1" type="ORF">L1987_65701</name>
</gene>
<accession>A0ACB9BVC0</accession>
<dbReference type="EMBL" id="CM042039">
    <property type="protein sequence ID" value="KAI3725905.1"/>
    <property type="molecule type" value="Genomic_DNA"/>
</dbReference>
<keyword evidence="2" id="KW-1185">Reference proteome</keyword>
<evidence type="ECO:0000313" key="2">
    <source>
        <dbReference type="Proteomes" id="UP001056120"/>
    </source>
</evidence>
<protein>
    <submittedName>
        <fullName evidence="1">Uncharacterized protein</fullName>
    </submittedName>
</protein>
<reference evidence="2" key="1">
    <citation type="journal article" date="2022" name="Mol. Ecol. Resour.">
        <title>The genomes of chicory, endive, great burdock and yacon provide insights into Asteraceae palaeo-polyploidization history and plant inulin production.</title>
        <authorList>
            <person name="Fan W."/>
            <person name="Wang S."/>
            <person name="Wang H."/>
            <person name="Wang A."/>
            <person name="Jiang F."/>
            <person name="Liu H."/>
            <person name="Zhao H."/>
            <person name="Xu D."/>
            <person name="Zhang Y."/>
        </authorList>
    </citation>
    <scope>NUCLEOTIDE SEQUENCE [LARGE SCALE GENOMIC DNA]</scope>
    <source>
        <strain evidence="2">cv. Yunnan</strain>
    </source>
</reference>
<evidence type="ECO:0000313" key="1">
    <source>
        <dbReference type="EMBL" id="KAI3725905.1"/>
    </source>
</evidence>
<organism evidence="1 2">
    <name type="scientific">Smallanthus sonchifolius</name>
    <dbReference type="NCBI Taxonomy" id="185202"/>
    <lineage>
        <taxon>Eukaryota</taxon>
        <taxon>Viridiplantae</taxon>
        <taxon>Streptophyta</taxon>
        <taxon>Embryophyta</taxon>
        <taxon>Tracheophyta</taxon>
        <taxon>Spermatophyta</taxon>
        <taxon>Magnoliopsida</taxon>
        <taxon>eudicotyledons</taxon>
        <taxon>Gunneridae</taxon>
        <taxon>Pentapetalae</taxon>
        <taxon>asterids</taxon>
        <taxon>campanulids</taxon>
        <taxon>Asterales</taxon>
        <taxon>Asteraceae</taxon>
        <taxon>Asteroideae</taxon>
        <taxon>Heliantheae alliance</taxon>
        <taxon>Millerieae</taxon>
        <taxon>Smallanthus</taxon>
    </lineage>
</organism>
<comment type="caution">
    <text evidence="1">The sequence shown here is derived from an EMBL/GenBank/DDBJ whole genome shotgun (WGS) entry which is preliminary data.</text>
</comment>
<reference evidence="1 2" key="2">
    <citation type="journal article" date="2022" name="Mol. Ecol. Resour.">
        <title>The genomes of chicory, endive, great burdock and yacon provide insights into Asteraceae paleo-polyploidization history and plant inulin production.</title>
        <authorList>
            <person name="Fan W."/>
            <person name="Wang S."/>
            <person name="Wang H."/>
            <person name="Wang A."/>
            <person name="Jiang F."/>
            <person name="Liu H."/>
            <person name="Zhao H."/>
            <person name="Xu D."/>
            <person name="Zhang Y."/>
        </authorList>
    </citation>
    <scope>NUCLEOTIDE SEQUENCE [LARGE SCALE GENOMIC DNA]</scope>
    <source>
        <strain evidence="2">cv. Yunnan</strain>
        <tissue evidence="1">Leaves</tissue>
    </source>
</reference>
<dbReference type="Proteomes" id="UP001056120">
    <property type="component" value="Linkage Group LG22"/>
</dbReference>